<dbReference type="Proteomes" id="UP001596395">
    <property type="component" value="Unassembled WGS sequence"/>
</dbReference>
<gene>
    <name evidence="9" type="primary">trkA</name>
    <name evidence="9" type="ORF">ACFQGB_09455</name>
</gene>
<dbReference type="Pfam" id="PF02080">
    <property type="entry name" value="TrkA_C"/>
    <property type="match status" value="2"/>
</dbReference>
<sequence>MRIVVVGAGEVGSNIAASLSADHDVVVVERDPATVEELTYSMDILALEGDGASRETLREAGVEDADLLVASTDSDETNLVVCGTAKTLGDPLTIARVRNIELLDTWQASQGAFDVDVMVSTDLLTAQDIVRVIGVPGALDVDPFASGLVQVAEFQVPAESDVAGRTVADADRFESLTFAAVVHDGEVSIPRGDTVLEAGDKVVVIGTPAGVQAFSGTVAPDQTLDEADDFVIVGGSAVGAHVARLLAERGVQPRLVERDPERARELAEELPGALVMEHDATDVDFLVAEGLDRADALVAATDSDEKNLLVALLARNVGVKRTVAVVEDGEYAHLFEAVGVDVAVNPRRATAEEIVRFTQEGRVENLSLIEGREAEVVEFEVDAGSVLTGRPIRESVGDLPDGVVVGAITRDHEFVVPRGETEIRAGDHVVLFVAADALEDVMTLA</sequence>
<dbReference type="PROSITE" id="PS51202">
    <property type="entry name" value="RCK_C"/>
    <property type="match status" value="2"/>
</dbReference>
<dbReference type="PROSITE" id="PS51201">
    <property type="entry name" value="RCK_N"/>
    <property type="match status" value="2"/>
</dbReference>
<feature type="domain" description="RCK C-terminal" evidence="8">
    <location>
        <begin position="139"/>
        <end position="220"/>
    </location>
</feature>
<dbReference type="InterPro" id="IPR006036">
    <property type="entry name" value="K_uptake_TrkA"/>
</dbReference>
<dbReference type="InterPro" id="IPR036291">
    <property type="entry name" value="NAD(P)-bd_dom_sf"/>
</dbReference>
<evidence type="ECO:0000256" key="3">
    <source>
        <dbReference type="ARBA" id="ARBA00022538"/>
    </source>
</evidence>
<evidence type="ECO:0000256" key="2">
    <source>
        <dbReference type="ARBA" id="ARBA00022448"/>
    </source>
</evidence>
<dbReference type="PANTHER" id="PTHR43833:SF5">
    <property type="entry name" value="TRK SYSTEM POTASSIUM UPTAKE PROTEIN TRKA"/>
    <property type="match status" value="1"/>
</dbReference>
<dbReference type="SUPFAM" id="SSF116726">
    <property type="entry name" value="TrkA C-terminal domain-like"/>
    <property type="match status" value="2"/>
</dbReference>
<keyword evidence="10" id="KW-1185">Reference proteome</keyword>
<keyword evidence="4" id="KW-0630">Potassium</keyword>
<proteinExistence type="predicted"/>
<dbReference type="NCBIfam" id="NF007034">
    <property type="entry name" value="PRK09496.2-1"/>
    <property type="match status" value="1"/>
</dbReference>
<feature type="domain" description="RCK N-terminal" evidence="7">
    <location>
        <begin position="227"/>
        <end position="344"/>
    </location>
</feature>
<comment type="caution">
    <text evidence="9">The sequence shown here is derived from an EMBL/GenBank/DDBJ whole genome shotgun (WGS) entry which is preliminary data.</text>
</comment>
<dbReference type="EMBL" id="JBHSXN010000002">
    <property type="protein sequence ID" value="MFC6953090.1"/>
    <property type="molecule type" value="Genomic_DNA"/>
</dbReference>
<dbReference type="PRINTS" id="PR00335">
    <property type="entry name" value="KUPTAKETRKA"/>
</dbReference>
<dbReference type="SUPFAM" id="SSF51735">
    <property type="entry name" value="NAD(P)-binding Rossmann-fold domains"/>
    <property type="match status" value="2"/>
</dbReference>
<evidence type="ECO:0000313" key="10">
    <source>
        <dbReference type="Proteomes" id="UP001596395"/>
    </source>
</evidence>
<dbReference type="InterPro" id="IPR003148">
    <property type="entry name" value="RCK_N"/>
</dbReference>
<dbReference type="InterPro" id="IPR006037">
    <property type="entry name" value="RCK_C"/>
</dbReference>
<keyword evidence="3" id="KW-0633">Potassium transport</keyword>
<feature type="domain" description="RCK N-terminal" evidence="7">
    <location>
        <begin position="1"/>
        <end position="119"/>
    </location>
</feature>
<evidence type="ECO:0000256" key="1">
    <source>
        <dbReference type="ARBA" id="ARBA00003660"/>
    </source>
</evidence>
<keyword evidence="2" id="KW-0813">Transport</keyword>
<dbReference type="NCBIfam" id="NF007041">
    <property type="entry name" value="PRK09496.3-4"/>
    <property type="match status" value="1"/>
</dbReference>
<dbReference type="NCBIfam" id="NF007031">
    <property type="entry name" value="PRK09496.1-2"/>
    <property type="match status" value="1"/>
</dbReference>
<protein>
    <submittedName>
        <fullName evidence="9">Trk system potassium transporter TrkA</fullName>
    </submittedName>
</protein>
<organism evidence="9 10">
    <name type="scientific">Halorubellus litoreus</name>
    <dbReference type="NCBI Taxonomy" id="755308"/>
    <lineage>
        <taxon>Archaea</taxon>
        <taxon>Methanobacteriati</taxon>
        <taxon>Methanobacteriota</taxon>
        <taxon>Stenosarchaea group</taxon>
        <taxon>Halobacteria</taxon>
        <taxon>Halobacteriales</taxon>
        <taxon>Halorubellaceae</taxon>
        <taxon>Halorubellus</taxon>
    </lineage>
</organism>
<dbReference type="InterPro" id="IPR050721">
    <property type="entry name" value="Trk_Ktr_HKT_K-transport"/>
</dbReference>
<dbReference type="Gene3D" id="3.40.50.720">
    <property type="entry name" value="NAD(P)-binding Rossmann-like Domain"/>
    <property type="match status" value="2"/>
</dbReference>
<dbReference type="AlphaFoldDB" id="A0ABD5VFW7"/>
<evidence type="ECO:0000256" key="4">
    <source>
        <dbReference type="ARBA" id="ARBA00022958"/>
    </source>
</evidence>
<dbReference type="InterPro" id="IPR036721">
    <property type="entry name" value="RCK_C_sf"/>
</dbReference>
<feature type="domain" description="RCK C-terminal" evidence="8">
    <location>
        <begin position="364"/>
        <end position="445"/>
    </location>
</feature>
<evidence type="ECO:0000256" key="5">
    <source>
        <dbReference type="ARBA" id="ARBA00023027"/>
    </source>
</evidence>
<dbReference type="GO" id="GO:0006813">
    <property type="term" value="P:potassium ion transport"/>
    <property type="evidence" value="ECO:0007669"/>
    <property type="project" value="UniProtKB-KW"/>
</dbReference>
<evidence type="ECO:0000259" key="7">
    <source>
        <dbReference type="PROSITE" id="PS51201"/>
    </source>
</evidence>
<dbReference type="PANTHER" id="PTHR43833">
    <property type="entry name" value="POTASSIUM CHANNEL PROTEIN 2-RELATED-RELATED"/>
    <property type="match status" value="1"/>
</dbReference>
<dbReference type="NCBIfam" id="NF007039">
    <property type="entry name" value="PRK09496.3-2"/>
    <property type="match status" value="1"/>
</dbReference>
<keyword evidence="6" id="KW-0406">Ion transport</keyword>
<dbReference type="Pfam" id="PF02254">
    <property type="entry name" value="TrkA_N"/>
    <property type="match status" value="2"/>
</dbReference>
<comment type="function">
    <text evidence="1">Part of a potassium transport system.</text>
</comment>
<name>A0ABD5VFW7_9EURY</name>
<reference evidence="9 10" key="1">
    <citation type="journal article" date="2019" name="Int. J. Syst. Evol. Microbiol.">
        <title>The Global Catalogue of Microorganisms (GCM) 10K type strain sequencing project: providing services to taxonomists for standard genome sequencing and annotation.</title>
        <authorList>
            <consortium name="The Broad Institute Genomics Platform"/>
            <consortium name="The Broad Institute Genome Sequencing Center for Infectious Disease"/>
            <person name="Wu L."/>
            <person name="Ma J."/>
        </authorList>
    </citation>
    <scope>NUCLEOTIDE SEQUENCE [LARGE SCALE GENOMIC DNA]</scope>
    <source>
        <strain evidence="9 10">GX26</strain>
    </source>
</reference>
<keyword evidence="5" id="KW-0520">NAD</keyword>
<dbReference type="RefSeq" id="WP_336350064.1">
    <property type="nucleotide sequence ID" value="NZ_JAZAQL010000002.1"/>
</dbReference>
<evidence type="ECO:0000259" key="8">
    <source>
        <dbReference type="PROSITE" id="PS51202"/>
    </source>
</evidence>
<evidence type="ECO:0000313" key="9">
    <source>
        <dbReference type="EMBL" id="MFC6953090.1"/>
    </source>
</evidence>
<dbReference type="Gene3D" id="3.30.70.1450">
    <property type="entry name" value="Regulator of K+ conductance, C-terminal domain"/>
    <property type="match status" value="2"/>
</dbReference>
<accession>A0ABD5VFW7</accession>
<evidence type="ECO:0000256" key="6">
    <source>
        <dbReference type="ARBA" id="ARBA00023065"/>
    </source>
</evidence>